<feature type="transmembrane region" description="Helical" evidence="12">
    <location>
        <begin position="601"/>
        <end position="624"/>
    </location>
</feature>
<evidence type="ECO:0000313" key="14">
    <source>
        <dbReference type="EMBL" id="KAL3803353.1"/>
    </source>
</evidence>
<dbReference type="Gene3D" id="1.10.287.70">
    <property type="match status" value="4"/>
</dbReference>
<feature type="transmembrane region" description="Helical" evidence="12">
    <location>
        <begin position="1022"/>
        <end position="1041"/>
    </location>
</feature>
<feature type="transmembrane region" description="Helical" evidence="12">
    <location>
        <begin position="431"/>
        <end position="451"/>
    </location>
</feature>
<evidence type="ECO:0000256" key="5">
    <source>
        <dbReference type="ARBA" id="ARBA00022826"/>
    </source>
</evidence>
<keyword evidence="6" id="KW-0630">Potassium</keyword>
<feature type="transmembrane region" description="Helical" evidence="12">
    <location>
        <begin position="1122"/>
        <end position="1144"/>
    </location>
</feature>
<keyword evidence="8" id="KW-0406">Ion transport</keyword>
<feature type="domain" description="Ion transport" evidence="13">
    <location>
        <begin position="672"/>
        <end position="914"/>
    </location>
</feature>
<dbReference type="InterPro" id="IPR028325">
    <property type="entry name" value="VG_K_chnl"/>
</dbReference>
<gene>
    <name evidence="14" type="ORF">HJC23_009317</name>
</gene>
<comment type="subcellular location">
    <subcellularLocation>
        <location evidence="1">Membrane</location>
        <topology evidence="1">Multi-pass membrane protein</topology>
    </subcellularLocation>
</comment>
<evidence type="ECO:0000256" key="2">
    <source>
        <dbReference type="ARBA" id="ARBA00022448"/>
    </source>
</evidence>
<feature type="transmembrane region" description="Helical" evidence="12">
    <location>
        <begin position="472"/>
        <end position="493"/>
    </location>
</feature>
<feature type="transmembrane region" description="Helical" evidence="12">
    <location>
        <begin position="984"/>
        <end position="1002"/>
    </location>
</feature>
<keyword evidence="7 12" id="KW-1133">Transmembrane helix</keyword>
<evidence type="ECO:0000259" key="13">
    <source>
        <dbReference type="Pfam" id="PF00520"/>
    </source>
</evidence>
<feature type="domain" description="Ion transport" evidence="13">
    <location>
        <begin position="396"/>
        <end position="628"/>
    </location>
</feature>
<feature type="transmembrane region" description="Helical" evidence="12">
    <location>
        <begin position="671"/>
        <end position="691"/>
    </location>
</feature>
<feature type="transmembrane region" description="Helical" evidence="12">
    <location>
        <begin position="499"/>
        <end position="515"/>
    </location>
</feature>
<feature type="transmembrane region" description="Helical" evidence="12">
    <location>
        <begin position="204"/>
        <end position="226"/>
    </location>
</feature>
<comment type="caution">
    <text evidence="14">The sequence shown here is derived from an EMBL/GenBank/DDBJ whole genome shotgun (WGS) entry which is preliminary data.</text>
</comment>
<proteinExistence type="predicted"/>
<keyword evidence="15" id="KW-1185">Reference proteome</keyword>
<evidence type="ECO:0000256" key="7">
    <source>
        <dbReference type="ARBA" id="ARBA00022989"/>
    </source>
</evidence>
<feature type="transmembrane region" description="Helical" evidence="12">
    <location>
        <begin position="885"/>
        <end position="909"/>
    </location>
</feature>
<keyword evidence="4 12" id="KW-0812">Transmembrane</keyword>
<evidence type="ECO:0000256" key="12">
    <source>
        <dbReference type="SAM" id="Phobius"/>
    </source>
</evidence>
<feature type="domain" description="Ion transport" evidence="13">
    <location>
        <begin position="44"/>
        <end position="343"/>
    </location>
</feature>
<dbReference type="EMBL" id="JABMIG020000014">
    <property type="protein sequence ID" value="KAL3803353.1"/>
    <property type="molecule type" value="Genomic_DNA"/>
</dbReference>
<feature type="transmembrane region" description="Helical" evidence="12">
    <location>
        <begin position="1221"/>
        <end position="1241"/>
    </location>
</feature>
<feature type="transmembrane region" description="Helical" evidence="12">
    <location>
        <begin position="95"/>
        <end position="118"/>
    </location>
</feature>
<evidence type="ECO:0000256" key="8">
    <source>
        <dbReference type="ARBA" id="ARBA00023065"/>
    </source>
</evidence>
<accession>A0ABD3QT15</accession>
<dbReference type="FunFam" id="1.10.287.70:FF:000419">
    <property type="entry name" value="Predicted protein"/>
    <property type="match status" value="1"/>
</dbReference>
<feature type="domain" description="Ion transport" evidence="13">
    <location>
        <begin position="988"/>
        <end position="1245"/>
    </location>
</feature>
<feature type="transmembrane region" description="Helical" evidence="12">
    <location>
        <begin position="400"/>
        <end position="419"/>
    </location>
</feature>
<organism evidence="14 15">
    <name type="scientific">Cyclotella cryptica</name>
    <dbReference type="NCBI Taxonomy" id="29204"/>
    <lineage>
        <taxon>Eukaryota</taxon>
        <taxon>Sar</taxon>
        <taxon>Stramenopiles</taxon>
        <taxon>Ochrophyta</taxon>
        <taxon>Bacillariophyta</taxon>
        <taxon>Coscinodiscophyceae</taxon>
        <taxon>Thalassiosirophycidae</taxon>
        <taxon>Stephanodiscales</taxon>
        <taxon>Stephanodiscaceae</taxon>
        <taxon>Cyclotella</taxon>
    </lineage>
</organism>
<dbReference type="SUPFAM" id="SSF81324">
    <property type="entry name" value="Voltage-gated potassium channels"/>
    <property type="match status" value="4"/>
</dbReference>
<evidence type="ECO:0000256" key="6">
    <source>
        <dbReference type="ARBA" id="ARBA00022958"/>
    </source>
</evidence>
<feature type="transmembrane region" description="Helical" evidence="12">
    <location>
        <begin position="139"/>
        <end position="157"/>
    </location>
</feature>
<evidence type="ECO:0000256" key="9">
    <source>
        <dbReference type="ARBA" id="ARBA00023136"/>
    </source>
</evidence>
<name>A0ABD3QT15_9STRA</name>
<keyword evidence="5" id="KW-0631">Potassium channel</keyword>
<feature type="transmembrane region" description="Helical" evidence="12">
    <location>
        <begin position="46"/>
        <end position="65"/>
    </location>
</feature>
<dbReference type="PANTHER" id="PTHR11537:SF254">
    <property type="entry name" value="POTASSIUM VOLTAGE-GATED CHANNEL PROTEIN SHAB"/>
    <property type="match status" value="1"/>
</dbReference>
<feature type="transmembrane region" description="Helical" evidence="12">
    <location>
        <begin position="807"/>
        <end position="829"/>
    </location>
</feature>
<feature type="transmembrane region" description="Helical" evidence="12">
    <location>
        <begin position="536"/>
        <end position="557"/>
    </location>
</feature>
<evidence type="ECO:0000256" key="1">
    <source>
        <dbReference type="ARBA" id="ARBA00004141"/>
    </source>
</evidence>
<evidence type="ECO:0000256" key="11">
    <source>
        <dbReference type="SAM" id="MobiDB-lite"/>
    </source>
</evidence>
<feature type="transmembrane region" description="Helical" evidence="12">
    <location>
        <begin position="1053"/>
        <end position="1073"/>
    </location>
</feature>
<dbReference type="PANTHER" id="PTHR11537">
    <property type="entry name" value="VOLTAGE-GATED POTASSIUM CHANNEL"/>
    <property type="match status" value="1"/>
</dbReference>
<sequence>MAATEVTPLFSTTHPFHPPPSTTDPRLPLFHFLEGRSPLGLRYERFTIALIFLSVSTFIASSLFLPYNSDWKHHDSCGRTCDAIWFGNYENALSVLGLGNTSLVELLCVGVFTVDYAARFYTADLIHPKYGGCGGRLRFVVSFFSLVDLASTVPFYVDAFVFRETDWMASNFVRMFRLLRMMKVEGRYDLALGMVDDVVYGQRGIIAVALFVGVTVWGVMSSFFYLAERLNPSMIYCGAAPAYCLENQTSIDTSLCEIDSWGVVDCTAAGCPPTSDYHEPCWNVYRSIVSSSFWTLMELFGEFPLVSQHSVGGQLLGTITAVFACAVFALPAGIFGSGFESEIAKRRQDKSCIMEGSESSGFVEVQSIHHDVVGDPSTLRGSLYNFLHLQTTTLSTLFEIFMNGFIVGTTVVFMMSTVTSSNALARLHGSFRLFQLIAVMLFSLEYILLMYSATENPKCRGRGGMVAYAQDFFRTVDLLSILPYWIMVILSPILPNKHIALLNFAEFCLILRLFRFEKYSQAFRTFDDVIRDNLDVLTVTGFSAVLLWILFSSILYLTERNNPDEEMANHYKTVPNAMWITLLNLSGECPLAYYSSVGKIIVGIIGLFATAIFGVPIGVLGAGFEEIVTSQNEDAPDGEAGVDSSSFESPSANSFQVACYEFVNGMGSKSAYYFEVSIYVLIGATVTIGVIQTIDGYGDAFSPVELIAVIVFTVEYVMRFVGVGADPEFANESHGILKRLKFVISFYSVVDLMAIVPYYVAAAMPGSWVDQHDEYFRMLRLLRLLKLDKYVPSITLIDDVIRLKRRVLVVSCFAAATLWILFAGLMYLAEHQDHSMGIDNLPLYGCYENCSMSVRYENMFTSIPLTGIHLTGDFPMIEYDGFGRIILFFVVIAAVGVVAIPSGVIASGFSEIVNSKHRSTDNNQGNNAGDDWFDIKYRQLEGCPAPHSAFGFTVDSWQYSVKAYLDGKVDEGTGKHYRTPFSKVGRAFFFVLIVTNVLAIILESVPEIDRSVGNEKGNFFDVFEAWSVFFFTIDYILRLFSARKSREALYSPWVYATTFFGIVDLLTVAPWYIQMLLSSMGRMNGDEAKVFRIFRIFRVLQLEDFLVAFSKLDNVYRASKDVLKATGLMAIIIWVGSSALFFLFEQNNPNFRECDDSVPVVGTEMHPGCYDFESTMECNEFYPGMCSQSAFINMPNAMFYVAVFLGGEWGVVDFTWQGKLVCMFLCIAGIALYSIPVGTLFDSFGAVVGLSEEEEDEETEK</sequence>
<feature type="region of interest" description="Disordered" evidence="11">
    <location>
        <begin position="1"/>
        <end position="21"/>
    </location>
</feature>
<evidence type="ECO:0000256" key="10">
    <source>
        <dbReference type="ARBA" id="ARBA00023303"/>
    </source>
</evidence>
<keyword evidence="2" id="KW-0813">Transport</keyword>
<dbReference type="Pfam" id="PF00520">
    <property type="entry name" value="Ion_trans"/>
    <property type="match status" value="4"/>
</dbReference>
<keyword evidence="10" id="KW-0407">Ion channel</keyword>
<protein>
    <recommendedName>
        <fullName evidence="13">Ion transport domain-containing protein</fullName>
    </recommendedName>
</protein>
<keyword evidence="9 12" id="KW-0472">Membrane</keyword>
<dbReference type="GO" id="GO:0016020">
    <property type="term" value="C:membrane"/>
    <property type="evidence" value="ECO:0007669"/>
    <property type="project" value="UniProtKB-SubCell"/>
</dbReference>
<dbReference type="Proteomes" id="UP001516023">
    <property type="component" value="Unassembled WGS sequence"/>
</dbReference>
<dbReference type="AlphaFoldDB" id="A0ABD3QT15"/>
<keyword evidence="3" id="KW-0633">Potassium transport</keyword>
<dbReference type="InterPro" id="IPR005821">
    <property type="entry name" value="Ion_trans_dom"/>
</dbReference>
<feature type="transmembrane region" description="Helical" evidence="12">
    <location>
        <begin position="742"/>
        <end position="761"/>
    </location>
</feature>
<dbReference type="GO" id="GO:0005267">
    <property type="term" value="F:potassium channel activity"/>
    <property type="evidence" value="ECO:0007669"/>
    <property type="project" value="UniProtKB-KW"/>
</dbReference>
<evidence type="ECO:0000256" key="4">
    <source>
        <dbReference type="ARBA" id="ARBA00022692"/>
    </source>
</evidence>
<reference evidence="14 15" key="1">
    <citation type="journal article" date="2020" name="G3 (Bethesda)">
        <title>Improved Reference Genome for Cyclotella cryptica CCMP332, a Model for Cell Wall Morphogenesis, Salinity Adaptation, and Lipid Production in Diatoms (Bacillariophyta).</title>
        <authorList>
            <person name="Roberts W.R."/>
            <person name="Downey K.M."/>
            <person name="Ruck E.C."/>
            <person name="Traller J.C."/>
            <person name="Alverson A.J."/>
        </authorList>
    </citation>
    <scope>NUCLEOTIDE SEQUENCE [LARGE SCALE GENOMIC DNA]</scope>
    <source>
        <strain evidence="14 15">CCMP332</strain>
    </source>
</reference>
<dbReference type="PRINTS" id="PR00169">
    <property type="entry name" value="KCHANNEL"/>
</dbReference>
<evidence type="ECO:0000313" key="15">
    <source>
        <dbReference type="Proteomes" id="UP001516023"/>
    </source>
</evidence>
<evidence type="ECO:0000256" key="3">
    <source>
        <dbReference type="ARBA" id="ARBA00022538"/>
    </source>
</evidence>